<dbReference type="GO" id="GO:0046872">
    <property type="term" value="F:metal ion binding"/>
    <property type="evidence" value="ECO:0007669"/>
    <property type="project" value="UniProtKB-KW"/>
</dbReference>
<dbReference type="SUPFAM" id="SSF46548">
    <property type="entry name" value="alpha-helical ferredoxin"/>
    <property type="match status" value="1"/>
</dbReference>
<dbReference type="GO" id="GO:0052592">
    <property type="term" value="F:oxidoreductase activity, acting on CH or CH2 groups, with an iron-sulfur protein as acceptor"/>
    <property type="evidence" value="ECO:0007669"/>
    <property type="project" value="TreeGrafter"/>
</dbReference>
<dbReference type="RefSeq" id="WP_092475959.1">
    <property type="nucleotide sequence ID" value="NZ_FOOX01000031.1"/>
</dbReference>
<feature type="domain" description="4Fe-4S ferredoxin-type" evidence="4">
    <location>
        <begin position="249"/>
        <end position="279"/>
    </location>
</feature>
<dbReference type="PROSITE" id="PS51379">
    <property type="entry name" value="4FE4S_FER_2"/>
    <property type="match status" value="1"/>
</dbReference>
<evidence type="ECO:0000256" key="3">
    <source>
        <dbReference type="ARBA" id="ARBA00023014"/>
    </source>
</evidence>
<dbReference type="GO" id="GO:0051536">
    <property type="term" value="F:iron-sulfur cluster binding"/>
    <property type="evidence" value="ECO:0007669"/>
    <property type="project" value="UniProtKB-KW"/>
</dbReference>
<protein>
    <submittedName>
        <fullName evidence="5">Coenzyme F420 hydrogenase/dehydrogenase, beta subunit C terminus</fullName>
    </submittedName>
</protein>
<dbReference type="EMBL" id="FOOX01000031">
    <property type="protein sequence ID" value="SFH38521.1"/>
    <property type="molecule type" value="Genomic_DNA"/>
</dbReference>
<keyword evidence="1" id="KW-0479">Metal-binding</keyword>
<gene>
    <name evidence="5" type="ORF">SAMN05660649_04999</name>
</gene>
<dbReference type="Pfam" id="PF04432">
    <property type="entry name" value="FrhB_FdhB_C"/>
    <property type="match status" value="1"/>
</dbReference>
<sequence length="318" mass="35262">MQKLAAQIKDAAKKLLEDKKVDLVVGFAEGSLPLRGTPFFARTPEEAEKLTWGRGCENNLANYLRKRDEKVAVVAKGCDIRAIVALVKENQINRDNLYIIGVPCNGMIDRKKVNKLLEGREVLAIEDNGDTVVLKGQDFSETVALSDLLHNSCLDCRYGNPVVYDELVGELLPEKGEDAFADIKEFEAKTTAERRAYLAQEFSKCIRCYACRNACPMCYCTECFVDCTTPEWIGKSATDVQDNILFQAVRVFHSAGRCVDCGACERACPMGINLRLLTRKLVKDVKGLFNAEAGVNLDDKAALATFTADDPEPFLVKE</sequence>
<dbReference type="InterPro" id="IPR045220">
    <property type="entry name" value="FRHB/FDHB/HCAR-like"/>
</dbReference>
<dbReference type="PANTHER" id="PTHR31332:SF0">
    <property type="entry name" value="7-HYDROXYMETHYL CHLOROPHYLL A REDUCTASE, CHLOROPLASTIC"/>
    <property type="match status" value="1"/>
</dbReference>
<dbReference type="InterPro" id="IPR009051">
    <property type="entry name" value="Helical_ferredxn"/>
</dbReference>
<dbReference type="InterPro" id="IPR007525">
    <property type="entry name" value="FrhB_FdhB_C"/>
</dbReference>
<evidence type="ECO:0000256" key="1">
    <source>
        <dbReference type="ARBA" id="ARBA00022723"/>
    </source>
</evidence>
<dbReference type="Proteomes" id="UP000199337">
    <property type="component" value="Unassembled WGS sequence"/>
</dbReference>
<name>A0A1I2ZN62_9FIRM</name>
<accession>A0A1I2ZN62</accession>
<keyword evidence="6" id="KW-1185">Reference proteome</keyword>
<organism evidence="5 6">
    <name type="scientific">Desulfotruncus arcticus DSM 17038</name>
    <dbReference type="NCBI Taxonomy" id="1121424"/>
    <lineage>
        <taxon>Bacteria</taxon>
        <taxon>Bacillati</taxon>
        <taxon>Bacillota</taxon>
        <taxon>Clostridia</taxon>
        <taxon>Eubacteriales</taxon>
        <taxon>Desulfallaceae</taxon>
        <taxon>Desulfotruncus</taxon>
    </lineage>
</organism>
<dbReference type="Pfam" id="PF13183">
    <property type="entry name" value="Fer4_8"/>
    <property type="match status" value="1"/>
</dbReference>
<dbReference type="PROSITE" id="PS00198">
    <property type="entry name" value="4FE4S_FER_1"/>
    <property type="match status" value="2"/>
</dbReference>
<keyword evidence="2" id="KW-0408">Iron</keyword>
<dbReference type="Gene3D" id="1.10.1060.10">
    <property type="entry name" value="Alpha-helical ferredoxin"/>
    <property type="match status" value="1"/>
</dbReference>
<evidence type="ECO:0000313" key="6">
    <source>
        <dbReference type="Proteomes" id="UP000199337"/>
    </source>
</evidence>
<proteinExistence type="predicted"/>
<evidence type="ECO:0000313" key="5">
    <source>
        <dbReference type="EMBL" id="SFH38521.1"/>
    </source>
</evidence>
<dbReference type="PANTHER" id="PTHR31332">
    <property type="entry name" value="7-HYDROXYMETHYL CHLOROPHYLL A REDUCTASE, CHLOROPLASTIC"/>
    <property type="match status" value="1"/>
</dbReference>
<dbReference type="InterPro" id="IPR017896">
    <property type="entry name" value="4Fe4S_Fe-S-bd"/>
</dbReference>
<dbReference type="InterPro" id="IPR017900">
    <property type="entry name" value="4Fe4S_Fe_S_CS"/>
</dbReference>
<evidence type="ECO:0000256" key="2">
    <source>
        <dbReference type="ARBA" id="ARBA00023004"/>
    </source>
</evidence>
<keyword evidence="3" id="KW-0411">Iron-sulfur</keyword>
<evidence type="ECO:0000259" key="4">
    <source>
        <dbReference type="PROSITE" id="PS51379"/>
    </source>
</evidence>
<dbReference type="AlphaFoldDB" id="A0A1I2ZN62"/>
<dbReference type="OrthoDB" id="9773828at2"/>
<dbReference type="STRING" id="341036.SAMN05660649_04999"/>
<reference evidence="6" key="1">
    <citation type="submission" date="2016-10" db="EMBL/GenBank/DDBJ databases">
        <authorList>
            <person name="Varghese N."/>
            <person name="Submissions S."/>
        </authorList>
    </citation>
    <scope>NUCLEOTIDE SEQUENCE [LARGE SCALE GENOMIC DNA]</scope>
    <source>
        <strain evidence="6">DSM 17038</strain>
    </source>
</reference>